<gene>
    <name evidence="2" type="ORF">SPIL2461_LOCUS9419</name>
</gene>
<evidence type="ECO:0000313" key="3">
    <source>
        <dbReference type="Proteomes" id="UP000649617"/>
    </source>
</evidence>
<dbReference type="Proteomes" id="UP000649617">
    <property type="component" value="Unassembled WGS sequence"/>
</dbReference>
<feature type="transmembrane region" description="Helical" evidence="1">
    <location>
        <begin position="48"/>
        <end position="68"/>
    </location>
</feature>
<sequence>MARSYRFCCITVVATAAALALAAVASYLFLIWVIVTLLGGVFSEVDDALSTPAPVILSTTVGAIFGYVQDHPMNVLIIMLASLLLMNALADLDLSQTGLQV</sequence>
<accession>A0A812QJJ6</accession>
<evidence type="ECO:0000256" key="1">
    <source>
        <dbReference type="SAM" id="Phobius"/>
    </source>
</evidence>
<keyword evidence="3" id="KW-1185">Reference proteome</keyword>
<protein>
    <submittedName>
        <fullName evidence="2">Uncharacterized protein</fullName>
    </submittedName>
</protein>
<dbReference type="EMBL" id="CAJNIZ010016372">
    <property type="protein sequence ID" value="CAE7385174.1"/>
    <property type="molecule type" value="Genomic_DNA"/>
</dbReference>
<organism evidence="2 3">
    <name type="scientific">Symbiodinium pilosum</name>
    <name type="common">Dinoflagellate</name>
    <dbReference type="NCBI Taxonomy" id="2952"/>
    <lineage>
        <taxon>Eukaryota</taxon>
        <taxon>Sar</taxon>
        <taxon>Alveolata</taxon>
        <taxon>Dinophyceae</taxon>
        <taxon>Suessiales</taxon>
        <taxon>Symbiodiniaceae</taxon>
        <taxon>Symbiodinium</taxon>
    </lineage>
</organism>
<proteinExistence type="predicted"/>
<keyword evidence="1" id="KW-0472">Membrane</keyword>
<comment type="caution">
    <text evidence="2">The sequence shown here is derived from an EMBL/GenBank/DDBJ whole genome shotgun (WGS) entry which is preliminary data.</text>
</comment>
<name>A0A812QJJ6_SYMPI</name>
<reference evidence="2" key="1">
    <citation type="submission" date="2021-02" db="EMBL/GenBank/DDBJ databases">
        <authorList>
            <person name="Dougan E. K."/>
            <person name="Rhodes N."/>
            <person name="Thang M."/>
            <person name="Chan C."/>
        </authorList>
    </citation>
    <scope>NUCLEOTIDE SEQUENCE</scope>
</reference>
<keyword evidence="1" id="KW-1133">Transmembrane helix</keyword>
<keyword evidence="1" id="KW-0812">Transmembrane</keyword>
<feature type="transmembrane region" description="Helical" evidence="1">
    <location>
        <begin position="12"/>
        <end position="42"/>
    </location>
</feature>
<evidence type="ECO:0000313" key="2">
    <source>
        <dbReference type="EMBL" id="CAE7385174.1"/>
    </source>
</evidence>
<dbReference type="OrthoDB" id="10389562at2759"/>
<feature type="transmembrane region" description="Helical" evidence="1">
    <location>
        <begin position="75"/>
        <end position="92"/>
    </location>
</feature>
<dbReference type="AlphaFoldDB" id="A0A812QJJ6"/>